<dbReference type="EMBL" id="CP002400">
    <property type="protein sequence ID" value="ADU26148.1"/>
    <property type="molecule type" value="Genomic_DNA"/>
</dbReference>
<dbReference type="RefSeq" id="WP_013484520.1">
    <property type="nucleotide sequence ID" value="NC_014828.1"/>
</dbReference>
<dbReference type="InterPro" id="IPR003731">
    <property type="entry name" value="Di-Nase_FeMo-co_biosynth"/>
</dbReference>
<dbReference type="PANTHER" id="PTHR42983:SF1">
    <property type="entry name" value="IRON-MOLYBDENUM PROTEIN"/>
    <property type="match status" value="1"/>
</dbReference>
<gene>
    <name evidence="2" type="ordered locus">Ethha_0571</name>
</gene>
<dbReference type="HOGENOM" id="CLU_104194_0_0_9"/>
<dbReference type="Pfam" id="PF02579">
    <property type="entry name" value="Nitro_FeMo-Co"/>
    <property type="match status" value="1"/>
</dbReference>
<dbReference type="CDD" id="cd00851">
    <property type="entry name" value="MTH1175"/>
    <property type="match status" value="1"/>
</dbReference>
<dbReference type="Gene3D" id="3.30.420.130">
    <property type="entry name" value="Dinitrogenase iron-molybdenum cofactor biosynthesis domain"/>
    <property type="match status" value="1"/>
</dbReference>
<name>E6U9F7_ETHHY</name>
<sequence length="120" mass="12681">MKIAIPSEGKELGSPVCRFFGRTSFFIIADTDTLEFQVLDNDASAAQGGAGVKAAQTVADSGVQAVVTFHCGENAAEVLEGADIKLYKAVAGTIAELIEKYKNGVLQELTEIHPGYHDHG</sequence>
<dbReference type="Proteomes" id="UP000001551">
    <property type="component" value="Chromosome"/>
</dbReference>
<feature type="domain" description="Dinitrogenase iron-molybdenum cofactor biosynthesis" evidence="1">
    <location>
        <begin position="13"/>
        <end position="102"/>
    </location>
</feature>
<proteinExistence type="predicted"/>
<dbReference type="SUPFAM" id="SSF53146">
    <property type="entry name" value="Nitrogenase accessory factor-like"/>
    <property type="match status" value="1"/>
</dbReference>
<evidence type="ECO:0000313" key="3">
    <source>
        <dbReference type="Proteomes" id="UP000001551"/>
    </source>
</evidence>
<reference evidence="2 3" key="1">
    <citation type="submission" date="2010-12" db="EMBL/GenBank/DDBJ databases">
        <title>Complete sequence of Ethanoligenens harbinense YUAN-3.</title>
        <authorList>
            <person name="Lucas S."/>
            <person name="Copeland A."/>
            <person name="Lapidus A."/>
            <person name="Cheng J.-F."/>
            <person name="Bruce D."/>
            <person name="Goodwin L."/>
            <person name="Pitluck S."/>
            <person name="Chertkov O."/>
            <person name="Misra M."/>
            <person name="Detter J.C."/>
            <person name="Han C."/>
            <person name="Tapia R."/>
            <person name="Land M."/>
            <person name="Hauser L."/>
            <person name="Jeffries C."/>
            <person name="Kyrpides N."/>
            <person name="Ivanova N."/>
            <person name="Mikhailova N."/>
            <person name="Wang A."/>
            <person name="Mouttaki H."/>
            <person name="He Z."/>
            <person name="Zhou J."/>
            <person name="Hemme C.L."/>
            <person name="Woyke T."/>
        </authorList>
    </citation>
    <scope>NUCLEOTIDE SEQUENCE [LARGE SCALE GENOMIC DNA]</scope>
    <source>
        <strain evidence="3">DSM 18485 / JCM 12961 / CGMCC 1.5033 / YUAN-3</strain>
    </source>
</reference>
<dbReference type="KEGG" id="eha:Ethha_0571"/>
<dbReference type="PANTHER" id="PTHR42983">
    <property type="entry name" value="DINITROGENASE IRON-MOLYBDENUM COFACTOR PROTEIN-RELATED"/>
    <property type="match status" value="1"/>
</dbReference>
<organism evidence="2 3">
    <name type="scientific">Ethanoligenens harbinense (strain DSM 18485 / JCM 12961 / CGMCC 1.5033 / YUAN-3)</name>
    <dbReference type="NCBI Taxonomy" id="663278"/>
    <lineage>
        <taxon>Bacteria</taxon>
        <taxon>Bacillati</taxon>
        <taxon>Bacillota</taxon>
        <taxon>Clostridia</taxon>
        <taxon>Eubacteriales</taxon>
        <taxon>Oscillospiraceae</taxon>
        <taxon>Ethanoligenens</taxon>
    </lineage>
</organism>
<evidence type="ECO:0000259" key="1">
    <source>
        <dbReference type="Pfam" id="PF02579"/>
    </source>
</evidence>
<protein>
    <submittedName>
        <fullName evidence="2">Dinitrogenase iron-molybdenum cofactor biosynthesis protein</fullName>
    </submittedName>
</protein>
<keyword evidence="3" id="KW-1185">Reference proteome</keyword>
<dbReference type="STRING" id="663278.Ethha_0571"/>
<evidence type="ECO:0000313" key="2">
    <source>
        <dbReference type="EMBL" id="ADU26148.1"/>
    </source>
</evidence>
<dbReference type="AlphaFoldDB" id="E6U9F7"/>
<dbReference type="eggNOG" id="COG1433">
    <property type="taxonomic scope" value="Bacteria"/>
</dbReference>
<dbReference type="InterPro" id="IPR036105">
    <property type="entry name" value="DiNase_FeMo-co_biosyn_sf"/>
</dbReference>
<dbReference type="InterPro" id="IPR033913">
    <property type="entry name" value="MTH1175_dom"/>
</dbReference>
<accession>E6U9F7</accession>